<keyword evidence="2" id="KW-1185">Reference proteome</keyword>
<accession>A0A1I2MWK8</accession>
<evidence type="ECO:0000313" key="1">
    <source>
        <dbReference type="EMBL" id="SFF95488.1"/>
    </source>
</evidence>
<dbReference type="RefSeq" id="WP_177184560.1">
    <property type="nucleotide sequence ID" value="NZ_FOOY01000003.1"/>
</dbReference>
<reference evidence="2" key="1">
    <citation type="submission" date="2016-10" db="EMBL/GenBank/DDBJ databases">
        <authorList>
            <person name="Varghese N."/>
            <person name="Submissions S."/>
        </authorList>
    </citation>
    <scope>NUCLEOTIDE SEQUENCE [LARGE SCALE GENOMIC DNA]</scope>
    <source>
        <strain evidence="2">ATCC 700379</strain>
    </source>
</reference>
<name>A0A1I2MWK8_9BACL</name>
<dbReference type="GO" id="GO:0009234">
    <property type="term" value="P:menaquinone biosynthetic process"/>
    <property type="evidence" value="ECO:0007669"/>
    <property type="project" value="InterPro"/>
</dbReference>
<dbReference type="EMBL" id="FOOY01000003">
    <property type="protein sequence ID" value="SFF95488.1"/>
    <property type="molecule type" value="Genomic_DNA"/>
</dbReference>
<dbReference type="Gene3D" id="1.20.120.1450">
    <property type="match status" value="1"/>
</dbReference>
<proteinExistence type="predicted"/>
<dbReference type="Proteomes" id="UP000198752">
    <property type="component" value="Unassembled WGS sequence"/>
</dbReference>
<dbReference type="STRING" id="269670.SAMN02982927_00118"/>
<sequence length="259" mass="29686">MALNEELELVYHQLRSELNHTYVQTILPEPTIDRDKLAIYYLLFRHQETKESAAACAKSVMVAEIGLDTHESMTIEKQVDKDLIKKRQLTVLSGDFYSALYYYSLARQSKLEVVKWVAQAIQSFNVRKCSFFYSTSHLGWAEIIESVKKIESALVEKIACQLGLIHAVPLLNDFFLIKRLIFEKKSQAELGQLSYFSQKLVDGVENVSDKLDQEIKHKVACLSMALDQSAKHSGMFPQVVNYLHARLITLAEGFEERTY</sequence>
<evidence type="ECO:0000313" key="2">
    <source>
        <dbReference type="Proteomes" id="UP000198752"/>
    </source>
</evidence>
<dbReference type="Pfam" id="PF07307">
    <property type="entry name" value="HEPPP_synt_1"/>
    <property type="match status" value="1"/>
</dbReference>
<dbReference type="InterPro" id="IPR009920">
    <property type="entry name" value="HEPPP_synth_su1"/>
</dbReference>
<organism evidence="1 2">
    <name type="scientific">Sporolactobacillus nakayamae</name>
    <dbReference type="NCBI Taxonomy" id="269670"/>
    <lineage>
        <taxon>Bacteria</taxon>
        <taxon>Bacillati</taxon>
        <taxon>Bacillota</taxon>
        <taxon>Bacilli</taxon>
        <taxon>Bacillales</taxon>
        <taxon>Sporolactobacillaceae</taxon>
        <taxon>Sporolactobacillus</taxon>
    </lineage>
</organism>
<dbReference type="AlphaFoldDB" id="A0A1I2MWK8"/>
<protein>
    <submittedName>
        <fullName evidence="1">Heptaprenyl diphosphate synthase (HEPPP synthase) subunit 1</fullName>
    </submittedName>
</protein>
<gene>
    <name evidence="1" type="ORF">SAMN02982927_00118</name>
</gene>